<organism evidence="2 3">
    <name type="scientific">Smittium mucronatum</name>
    <dbReference type="NCBI Taxonomy" id="133383"/>
    <lineage>
        <taxon>Eukaryota</taxon>
        <taxon>Fungi</taxon>
        <taxon>Fungi incertae sedis</taxon>
        <taxon>Zoopagomycota</taxon>
        <taxon>Kickxellomycotina</taxon>
        <taxon>Harpellomycetes</taxon>
        <taxon>Harpellales</taxon>
        <taxon>Legeriomycetaceae</taxon>
        <taxon>Smittium</taxon>
    </lineage>
</organism>
<evidence type="ECO:0008006" key="4">
    <source>
        <dbReference type="Google" id="ProtNLM"/>
    </source>
</evidence>
<dbReference type="AlphaFoldDB" id="A0A1R0H210"/>
<proteinExistence type="predicted"/>
<gene>
    <name evidence="2" type="ORF">AYI68_g2697</name>
</gene>
<feature type="compositionally biased region" description="Polar residues" evidence="1">
    <location>
        <begin position="123"/>
        <end position="137"/>
    </location>
</feature>
<evidence type="ECO:0000313" key="3">
    <source>
        <dbReference type="Proteomes" id="UP000187455"/>
    </source>
</evidence>
<sequence length="268" mass="30022">MSLVIEDRRAELLSLKSKLLQLIDSYDYFINSLPNVHQQSQNGIVEAFPEPNWLDIFSKFNILAAKYSILVEDIGKAQKQLLSKVVVFPGRGVFESALNVDRDGTLDSKNGGQESLNRKDPENQTPGQSTSTFSNDISSKEGLQQHQQFLQLQQQRISVLLRTKLTPKLEKAEKMIFDKIMLTHKNMNSNGSEYSNLNINGLAHDISSVRYWKNLAELHDVLCLSASQRLAKTSHEDKSKSVNPEVGKETGAPLESIVSFLYSGQLNG</sequence>
<name>A0A1R0H210_9FUNG</name>
<dbReference type="EMBL" id="LSSL01001029">
    <property type="protein sequence ID" value="OLY83173.1"/>
    <property type="molecule type" value="Genomic_DNA"/>
</dbReference>
<accession>A0A1R0H210</accession>
<feature type="region of interest" description="Disordered" evidence="1">
    <location>
        <begin position="104"/>
        <end position="138"/>
    </location>
</feature>
<evidence type="ECO:0000256" key="1">
    <source>
        <dbReference type="SAM" id="MobiDB-lite"/>
    </source>
</evidence>
<protein>
    <recommendedName>
        <fullName evidence="4">Mediator complex subunit 8</fullName>
    </recommendedName>
</protein>
<dbReference type="Proteomes" id="UP000187455">
    <property type="component" value="Unassembled WGS sequence"/>
</dbReference>
<comment type="caution">
    <text evidence="2">The sequence shown here is derived from an EMBL/GenBank/DDBJ whole genome shotgun (WGS) entry which is preliminary data.</text>
</comment>
<reference evidence="2 3" key="1">
    <citation type="journal article" date="2016" name="Mol. Biol. Evol.">
        <title>Genome-Wide Survey of Gut Fungi (Harpellales) Reveals the First Horizontally Transferred Ubiquitin Gene from a Mosquito Host.</title>
        <authorList>
            <person name="Wang Y."/>
            <person name="White M.M."/>
            <person name="Kvist S."/>
            <person name="Moncalvo J.M."/>
        </authorList>
    </citation>
    <scope>NUCLEOTIDE SEQUENCE [LARGE SCALE GENOMIC DNA]</scope>
    <source>
        <strain evidence="2 3">ALG-7-W6</strain>
    </source>
</reference>
<evidence type="ECO:0000313" key="2">
    <source>
        <dbReference type="EMBL" id="OLY83173.1"/>
    </source>
</evidence>
<dbReference type="OrthoDB" id="5568181at2759"/>
<keyword evidence="3" id="KW-1185">Reference proteome</keyword>